<dbReference type="AlphaFoldDB" id="A0A7W7WTK3"/>
<dbReference type="RefSeq" id="WP_184666009.1">
    <property type="nucleotide sequence ID" value="NZ_BAABAI010000004.1"/>
</dbReference>
<accession>A0A7W7WTK3</accession>
<comment type="caution">
    <text evidence="1">The sequence shown here is derived from an EMBL/GenBank/DDBJ whole genome shotgun (WGS) entry which is preliminary data.</text>
</comment>
<dbReference type="EMBL" id="JACHJS010000001">
    <property type="protein sequence ID" value="MBB4963199.1"/>
    <property type="molecule type" value="Genomic_DNA"/>
</dbReference>
<dbReference type="Pfam" id="PF20060">
    <property type="entry name" value="DUF6459"/>
    <property type="match status" value="1"/>
</dbReference>
<sequence>MPPRIRPLPDTWTTPDHDHVAGAQALVKIMVEVLSGHRPLTRLADHTTRTARDTIRENLDTGPIRATRVHLRPVSPTICEATGTVVDNGRLRAMLLRAELTPTGWICTRFRLLP</sequence>
<dbReference type="Proteomes" id="UP000542674">
    <property type="component" value="Unassembled WGS sequence"/>
</dbReference>
<organism evidence="1 2">
    <name type="scientific">Saccharothrix violaceirubra</name>
    <dbReference type="NCBI Taxonomy" id="413306"/>
    <lineage>
        <taxon>Bacteria</taxon>
        <taxon>Bacillati</taxon>
        <taxon>Actinomycetota</taxon>
        <taxon>Actinomycetes</taxon>
        <taxon>Pseudonocardiales</taxon>
        <taxon>Pseudonocardiaceae</taxon>
        <taxon>Saccharothrix</taxon>
    </lineage>
</organism>
<keyword evidence="2" id="KW-1185">Reference proteome</keyword>
<evidence type="ECO:0000313" key="2">
    <source>
        <dbReference type="Proteomes" id="UP000542674"/>
    </source>
</evidence>
<reference evidence="1 2" key="1">
    <citation type="submission" date="2020-08" db="EMBL/GenBank/DDBJ databases">
        <title>Sequencing the genomes of 1000 actinobacteria strains.</title>
        <authorList>
            <person name="Klenk H.-P."/>
        </authorList>
    </citation>
    <scope>NUCLEOTIDE SEQUENCE [LARGE SCALE GENOMIC DNA]</scope>
    <source>
        <strain evidence="1 2">DSM 45084</strain>
    </source>
</reference>
<gene>
    <name evidence="1" type="ORF">F4559_000558</name>
</gene>
<evidence type="ECO:0000313" key="1">
    <source>
        <dbReference type="EMBL" id="MBB4963199.1"/>
    </source>
</evidence>
<proteinExistence type="predicted"/>
<protein>
    <submittedName>
        <fullName evidence="1">Uncharacterized protein</fullName>
    </submittedName>
</protein>
<name>A0A7W7WTK3_9PSEU</name>
<dbReference type="InterPro" id="IPR045596">
    <property type="entry name" value="DUF6459"/>
</dbReference>